<dbReference type="EMBL" id="VMNX01000256">
    <property type="protein sequence ID" value="MPY54245.1"/>
    <property type="molecule type" value="Genomic_DNA"/>
</dbReference>
<dbReference type="Proteomes" id="UP000373149">
    <property type="component" value="Unassembled WGS sequence"/>
</dbReference>
<feature type="chain" id="PRO_5024330542" description="Secreted protein" evidence="1">
    <location>
        <begin position="28"/>
        <end position="97"/>
    </location>
</feature>
<proteinExistence type="predicted"/>
<evidence type="ECO:0000313" key="2">
    <source>
        <dbReference type="EMBL" id="MPY54245.1"/>
    </source>
</evidence>
<dbReference type="AlphaFoldDB" id="A0A5N8X6J5"/>
<gene>
    <name evidence="2" type="ORF">FPZ41_39085</name>
</gene>
<keyword evidence="1" id="KW-0732">Signal</keyword>
<protein>
    <recommendedName>
        <fullName evidence="4">Secreted protein</fullName>
    </recommendedName>
</protein>
<comment type="caution">
    <text evidence="2">The sequence shown here is derived from an EMBL/GenBank/DDBJ whole genome shotgun (WGS) entry which is preliminary data.</text>
</comment>
<name>A0A5N8X6J5_9ACTN</name>
<dbReference type="RefSeq" id="WP_152868643.1">
    <property type="nucleotide sequence ID" value="NZ_VMNX01000256.1"/>
</dbReference>
<accession>A0A5N8X6J5</accession>
<reference evidence="2 3" key="1">
    <citation type="submission" date="2019-09" db="EMBL/GenBank/DDBJ databases">
        <authorList>
            <person name="Duangmal K."/>
            <person name="Teo W.F.A."/>
            <person name="Lipun K."/>
        </authorList>
    </citation>
    <scope>NUCLEOTIDE SEQUENCE [LARGE SCALE GENOMIC DNA]</scope>
    <source>
        <strain evidence="2 3">K1PN6</strain>
    </source>
</reference>
<feature type="signal peptide" evidence="1">
    <location>
        <begin position="1"/>
        <end position="27"/>
    </location>
</feature>
<evidence type="ECO:0008006" key="4">
    <source>
        <dbReference type="Google" id="ProtNLM"/>
    </source>
</evidence>
<sequence>MRRIATVFSALAMAGVTALALPNPAFAAQGRLVFAGGQVIQNPSGCYQPNIWPLIVRNETNGYALVYGCSDCSGDVIAVVPPGGSTTQEFGGSVYIA</sequence>
<evidence type="ECO:0000313" key="3">
    <source>
        <dbReference type="Proteomes" id="UP000373149"/>
    </source>
</evidence>
<keyword evidence="3" id="KW-1185">Reference proteome</keyword>
<organism evidence="2 3">
    <name type="scientific">Streptomyces acidicola</name>
    <dbReference type="NCBI Taxonomy" id="2596892"/>
    <lineage>
        <taxon>Bacteria</taxon>
        <taxon>Bacillati</taxon>
        <taxon>Actinomycetota</taxon>
        <taxon>Actinomycetes</taxon>
        <taxon>Kitasatosporales</taxon>
        <taxon>Streptomycetaceae</taxon>
        <taxon>Streptomyces</taxon>
    </lineage>
</organism>
<evidence type="ECO:0000256" key="1">
    <source>
        <dbReference type="SAM" id="SignalP"/>
    </source>
</evidence>